<feature type="region of interest" description="Disordered" evidence="1">
    <location>
        <begin position="682"/>
        <end position="743"/>
    </location>
</feature>
<proteinExistence type="predicted"/>
<feature type="region of interest" description="Disordered" evidence="1">
    <location>
        <begin position="1"/>
        <end position="22"/>
    </location>
</feature>
<organism evidence="3 4">
    <name type="scientific">Porphyridium purpureum</name>
    <name type="common">Red alga</name>
    <name type="synonym">Porphyridium cruentum</name>
    <dbReference type="NCBI Taxonomy" id="35688"/>
    <lineage>
        <taxon>Eukaryota</taxon>
        <taxon>Rhodophyta</taxon>
        <taxon>Bangiophyceae</taxon>
        <taxon>Porphyridiales</taxon>
        <taxon>Porphyridiaceae</taxon>
        <taxon>Porphyridium</taxon>
    </lineage>
</organism>
<gene>
    <name evidence="3" type="ORF">FVE85_5644</name>
</gene>
<comment type="caution">
    <text evidence="3">The sequence shown here is derived from an EMBL/GenBank/DDBJ whole genome shotgun (WGS) entry which is preliminary data.</text>
</comment>
<dbReference type="CDD" id="cd04371">
    <property type="entry name" value="DEP"/>
    <property type="match status" value="1"/>
</dbReference>
<dbReference type="InterPro" id="IPR000591">
    <property type="entry name" value="DEP_dom"/>
</dbReference>
<dbReference type="SMART" id="SM00049">
    <property type="entry name" value="DEP"/>
    <property type="match status" value="1"/>
</dbReference>
<evidence type="ECO:0000256" key="1">
    <source>
        <dbReference type="SAM" id="MobiDB-lite"/>
    </source>
</evidence>
<dbReference type="InterPro" id="IPR036388">
    <property type="entry name" value="WH-like_DNA-bd_sf"/>
</dbReference>
<dbReference type="PANTHER" id="PTHR46361:SF3">
    <property type="entry name" value="ELECTRON CARRIER_ PROTEIN DISULFIDE OXIDOREDUCTASE"/>
    <property type="match status" value="1"/>
</dbReference>
<dbReference type="EMBL" id="VRMN01000001">
    <property type="protein sequence ID" value="KAA8498059.1"/>
    <property type="molecule type" value="Genomic_DNA"/>
</dbReference>
<evidence type="ECO:0000259" key="2">
    <source>
        <dbReference type="PROSITE" id="PS50186"/>
    </source>
</evidence>
<dbReference type="SUPFAM" id="SSF46785">
    <property type="entry name" value="Winged helix' DNA-binding domain"/>
    <property type="match status" value="1"/>
</dbReference>
<dbReference type="Proteomes" id="UP000324585">
    <property type="component" value="Unassembled WGS sequence"/>
</dbReference>
<dbReference type="InterPro" id="IPR036390">
    <property type="entry name" value="WH_DNA-bd_sf"/>
</dbReference>
<dbReference type="AlphaFoldDB" id="A0A5J4Z291"/>
<feature type="compositionally biased region" description="Basic and acidic residues" evidence="1">
    <location>
        <begin position="723"/>
        <end position="743"/>
    </location>
</feature>
<name>A0A5J4Z291_PORPP</name>
<dbReference type="Pfam" id="PF00610">
    <property type="entry name" value="DEP"/>
    <property type="match status" value="1"/>
</dbReference>
<evidence type="ECO:0000313" key="3">
    <source>
        <dbReference type="EMBL" id="KAA8498059.1"/>
    </source>
</evidence>
<dbReference type="PANTHER" id="PTHR46361">
    <property type="entry name" value="ELECTRON CARRIER/ PROTEIN DISULFIDE OXIDOREDUCTASE"/>
    <property type="match status" value="1"/>
</dbReference>
<protein>
    <submittedName>
        <fullName evidence="3">Vacuolar membrane-associated protein IML1</fullName>
    </submittedName>
</protein>
<keyword evidence="4" id="KW-1185">Reference proteome</keyword>
<dbReference type="GO" id="GO:0035556">
    <property type="term" value="P:intracellular signal transduction"/>
    <property type="evidence" value="ECO:0007669"/>
    <property type="project" value="InterPro"/>
</dbReference>
<dbReference type="OrthoDB" id="418495at2759"/>
<dbReference type="PROSITE" id="PS50186">
    <property type="entry name" value="DEP"/>
    <property type="match status" value="1"/>
</dbReference>
<dbReference type="InterPro" id="IPR006869">
    <property type="entry name" value="DUF547"/>
</dbReference>
<feature type="domain" description="DEP" evidence="2">
    <location>
        <begin position="141"/>
        <end position="214"/>
    </location>
</feature>
<evidence type="ECO:0000313" key="4">
    <source>
        <dbReference type="Proteomes" id="UP000324585"/>
    </source>
</evidence>
<feature type="compositionally biased region" description="Polar residues" evidence="1">
    <location>
        <begin position="694"/>
        <end position="707"/>
    </location>
</feature>
<dbReference type="Pfam" id="PF04784">
    <property type="entry name" value="DUF547"/>
    <property type="match status" value="1"/>
</dbReference>
<sequence length="743" mass="82653">MRAGRPGPVSKRRRKDEQVVPEVQDFVPASLVPSGVANNQPLRTSPVLRSPELVRRASSLDGRLLSTPGMAPHAEGVGTVDIRDTGNSFAYRDHGVVGAEERAHLSSPGAPGPPLFVGAGLDGHWEPIPDFEEMYAQMRDPETGIPRADRRWRLMTYSNCFVGSEAVDWLVAHLKLTRPDAVAYGQRLLEAGILQHVTQSEPFADDFFYYRFQEDEDSYILNMKRVWESGRPVRPALDVAQDLLTRLACLCEEHRLSVLAARRQLSPGGLGAQQLPQVRGQEDGESVDYQALAQSDAFRQYSFAAAELQRVALFGLDHEEKLAFFVNVYNALCLHCHLVLGTPTNFFRRWLFFRSMCYRISGLDFSLDDIEHGVLRGNKCSPSIRIMQQLRPGDPKCQYVLTQRDGRIHFVISAGTASDPPIRILDADNVEEELHFSTDEFLNNTVRIDASRRTVTIPRIFSWYADDFPRPEIELLKWIAQYLRADQQVILMSLINEERGEFPQMIYENFKWSNPDARFNAAVIRRKRRRLERERQLQETGGMLRGPLGGSPISTANTVLIGNSGNIQSPSPVLTAELYPAPGSAVMVASGPESFVGVEGEAKMGTNQPHWPEVRDNHRQHLRDQATRLQAELSHMAYGRVALLHLEEQQDAVRAGHRPAAGLPTIQEEEGDIAAEKSSAPLGNAAETPAPRTDSLTPGQETTSNGVASEGARGQQSTAYEKGANRAEEGEDHVSESDLSGRI</sequence>
<dbReference type="Gene3D" id="1.10.10.10">
    <property type="entry name" value="Winged helix-like DNA-binding domain superfamily/Winged helix DNA-binding domain"/>
    <property type="match status" value="1"/>
</dbReference>
<reference evidence="4" key="1">
    <citation type="journal article" date="2019" name="Nat. Commun.">
        <title>Expansion of phycobilisome linker gene families in mesophilic red algae.</title>
        <authorList>
            <person name="Lee J."/>
            <person name="Kim D."/>
            <person name="Bhattacharya D."/>
            <person name="Yoon H.S."/>
        </authorList>
    </citation>
    <scope>NUCLEOTIDE SEQUENCE [LARGE SCALE GENOMIC DNA]</scope>
    <source>
        <strain evidence="4">CCMP 1328</strain>
    </source>
</reference>
<accession>A0A5J4Z291</accession>